<proteinExistence type="predicted"/>
<dbReference type="AlphaFoldDB" id="A0AAE0NWS2"/>
<protein>
    <submittedName>
        <fullName evidence="1">Uncharacterized protein</fullName>
    </submittedName>
</protein>
<sequence length="249" mass="27520">MAAVVVAGKGVCTAFAFRSLHHRLFGVQRHCPLFQTYRAFATGKTWRSEKSVGEVFSALGISRRCPAKVERTPDALQPSPPYLTMTGRPLNRNSVIELEINPGSELFLTTVARRLTRRRVCRALTKSGKRLSSPPTTQLNRCRARPILSSPAAIITLPFPLTPLPFSCPACSPPVFGRRTGDSFLVVLIAQPLGQYQELILLSSLFSFLAPPSPSFQNYSSLANSVYHISSFLEDNPKEDCYLLMPCYA</sequence>
<reference evidence="1" key="2">
    <citation type="submission" date="2023-07" db="EMBL/GenBank/DDBJ databases">
        <authorList>
            <consortium name="Lawrence Berkeley National Laboratory"/>
            <person name="Haridas S."/>
            <person name="Hensen N."/>
            <person name="Bonometti L."/>
            <person name="Westerberg I."/>
            <person name="Brannstrom I.O."/>
            <person name="Guillou S."/>
            <person name="Cros-Aarteil S."/>
            <person name="Calhoun S."/>
            <person name="Kuo A."/>
            <person name="Mondo S."/>
            <person name="Pangilinan J."/>
            <person name="Riley R."/>
            <person name="LaButti K."/>
            <person name="Andreopoulos B."/>
            <person name="Lipzen A."/>
            <person name="Chen C."/>
            <person name="Yanf M."/>
            <person name="Daum C."/>
            <person name="Ng V."/>
            <person name="Clum A."/>
            <person name="Steindorff A."/>
            <person name="Ohm R."/>
            <person name="Martin F."/>
            <person name="Silar P."/>
            <person name="Natvig D."/>
            <person name="Lalanne C."/>
            <person name="Gautier V."/>
            <person name="Ament-velasquez S.L."/>
            <person name="Kruys A."/>
            <person name="Hutchinson M.I."/>
            <person name="Powell A.J."/>
            <person name="Barry K."/>
            <person name="Miller A.N."/>
            <person name="Grigoriev I.V."/>
            <person name="Debuchy R."/>
            <person name="Gladieux P."/>
            <person name="Thoren M.H."/>
            <person name="Johannesson H."/>
        </authorList>
    </citation>
    <scope>NUCLEOTIDE SEQUENCE</scope>
    <source>
        <strain evidence="1">FGSC 1904</strain>
    </source>
</reference>
<evidence type="ECO:0000313" key="1">
    <source>
        <dbReference type="EMBL" id="KAK3388890.1"/>
    </source>
</evidence>
<dbReference type="Proteomes" id="UP001281003">
    <property type="component" value="Unassembled WGS sequence"/>
</dbReference>
<evidence type="ECO:0000313" key="2">
    <source>
        <dbReference type="Proteomes" id="UP001281003"/>
    </source>
</evidence>
<reference evidence="1" key="1">
    <citation type="journal article" date="2023" name="Mol. Phylogenet. Evol.">
        <title>Genome-scale phylogeny and comparative genomics of the fungal order Sordariales.</title>
        <authorList>
            <person name="Hensen N."/>
            <person name="Bonometti L."/>
            <person name="Westerberg I."/>
            <person name="Brannstrom I.O."/>
            <person name="Guillou S."/>
            <person name="Cros-Aarteil S."/>
            <person name="Calhoun S."/>
            <person name="Haridas S."/>
            <person name="Kuo A."/>
            <person name="Mondo S."/>
            <person name="Pangilinan J."/>
            <person name="Riley R."/>
            <person name="LaButti K."/>
            <person name="Andreopoulos B."/>
            <person name="Lipzen A."/>
            <person name="Chen C."/>
            <person name="Yan M."/>
            <person name="Daum C."/>
            <person name="Ng V."/>
            <person name="Clum A."/>
            <person name="Steindorff A."/>
            <person name="Ohm R.A."/>
            <person name="Martin F."/>
            <person name="Silar P."/>
            <person name="Natvig D.O."/>
            <person name="Lalanne C."/>
            <person name="Gautier V."/>
            <person name="Ament-Velasquez S.L."/>
            <person name="Kruys A."/>
            <person name="Hutchinson M.I."/>
            <person name="Powell A.J."/>
            <person name="Barry K."/>
            <person name="Miller A.N."/>
            <person name="Grigoriev I.V."/>
            <person name="Debuchy R."/>
            <person name="Gladieux P."/>
            <person name="Hiltunen Thoren M."/>
            <person name="Johannesson H."/>
        </authorList>
    </citation>
    <scope>NUCLEOTIDE SEQUENCE</scope>
    <source>
        <strain evidence="1">FGSC 1904</strain>
    </source>
</reference>
<comment type="caution">
    <text evidence="1">The sequence shown here is derived from an EMBL/GenBank/DDBJ whole genome shotgun (WGS) entry which is preliminary data.</text>
</comment>
<gene>
    <name evidence="1" type="ORF">B0T20DRAFT_88050</name>
</gene>
<organism evidence="1 2">
    <name type="scientific">Sordaria brevicollis</name>
    <dbReference type="NCBI Taxonomy" id="83679"/>
    <lineage>
        <taxon>Eukaryota</taxon>
        <taxon>Fungi</taxon>
        <taxon>Dikarya</taxon>
        <taxon>Ascomycota</taxon>
        <taxon>Pezizomycotina</taxon>
        <taxon>Sordariomycetes</taxon>
        <taxon>Sordariomycetidae</taxon>
        <taxon>Sordariales</taxon>
        <taxon>Sordariaceae</taxon>
        <taxon>Sordaria</taxon>
    </lineage>
</organism>
<name>A0AAE0NWS2_SORBR</name>
<dbReference type="EMBL" id="JAUTDP010000014">
    <property type="protein sequence ID" value="KAK3388890.1"/>
    <property type="molecule type" value="Genomic_DNA"/>
</dbReference>
<keyword evidence="2" id="KW-1185">Reference proteome</keyword>
<accession>A0AAE0NWS2</accession>